<keyword evidence="9" id="KW-1185">Reference proteome</keyword>
<proteinExistence type="predicted"/>
<comment type="caution">
    <text evidence="8">The sequence shown here is derived from an EMBL/GenBank/DDBJ whole genome shotgun (WGS) entry which is preliminary data.</text>
</comment>
<reference evidence="8" key="1">
    <citation type="journal article" date="2023" name="Science">
        <title>Elucidation of the pathway for biosynthesis of saponin adjuvants from the soapbark tree.</title>
        <authorList>
            <person name="Reed J."/>
            <person name="Orme A."/>
            <person name="El-Demerdash A."/>
            <person name="Owen C."/>
            <person name="Martin L.B.B."/>
            <person name="Misra R.C."/>
            <person name="Kikuchi S."/>
            <person name="Rejzek M."/>
            <person name="Martin A.C."/>
            <person name="Harkess A."/>
            <person name="Leebens-Mack J."/>
            <person name="Louveau T."/>
            <person name="Stephenson M.J."/>
            <person name="Osbourn A."/>
        </authorList>
    </citation>
    <scope>NUCLEOTIDE SEQUENCE</scope>
    <source>
        <strain evidence="8">S10</strain>
    </source>
</reference>
<sequence>MPDPFDPYDYELHREGFFAGVHNYVIDEEEDEDEEEEEEDEEYIPVVGSPRVSQDGLSTSEQTRSFHEVFENGDEEEGNKRRRIEGGEACSSNGIGSVQSSQGNEWNRGEIDGLFCPICMDAWTNDGDHHICCLPCGHLYGMSCIKRWLQQRKNSGKCPQCNRKCTLKDVRKIFAPRVVAVDEESLKRIRSLEAKCDSLEKKGADWCKKEAEWKNKEAELDLKVQKYMERTTYLEHLLGDRQSRRSGIVNAWDCQLKPTSEDIFVPKVYRQRSSCSFKLQEVLQLDGARLFDIDTSSQILLIARRPSRMGGMYLLSKLSLIHPYEMEDILLPSNTSAIKDLHVSPANGSLALFSSLGKKLSVLSMESNNVVLAYDLKTPAWSCSWDLSNSHYIYAGLQNGSLLAFDIRQTMGPLKTFNGLTCNPVHSLQSLVQDSTLPSGVRTVLSASAIGPCQWNFGGAEQGPYLVPETENRGVCISLAYCPSSDDIVASYRPKVDMTGDILVSQPSLTPFQINGQGIQGSHVSFKRMGSNFQQLGSTCANVSDVRLPKSAIIDTESGSRFFASGDEVTSELILQELPSFTVLQHFKSSEHPMRDLKYSHALGVGLLGCLSESSLQLFSTKLS</sequence>
<evidence type="ECO:0000256" key="2">
    <source>
        <dbReference type="ARBA" id="ARBA00012483"/>
    </source>
</evidence>
<feature type="compositionally biased region" description="Acidic residues" evidence="6">
    <location>
        <begin position="26"/>
        <end position="43"/>
    </location>
</feature>
<keyword evidence="5" id="KW-0479">Metal-binding</keyword>
<name>A0AAD7Q900_QUISA</name>
<dbReference type="InterPro" id="IPR001841">
    <property type="entry name" value="Znf_RING"/>
</dbReference>
<accession>A0AAD7Q900</accession>
<dbReference type="Pfam" id="PF23419">
    <property type="entry name" value="WD40_RFWD3"/>
    <property type="match status" value="1"/>
</dbReference>
<dbReference type="AlphaFoldDB" id="A0AAD7Q900"/>
<dbReference type="Gene3D" id="2.130.10.10">
    <property type="entry name" value="YVTN repeat-like/Quinoprotein amine dehydrogenase"/>
    <property type="match status" value="1"/>
</dbReference>
<dbReference type="CDD" id="cd16450">
    <property type="entry name" value="mRING-C3HGC3_RFWD3"/>
    <property type="match status" value="1"/>
</dbReference>
<dbReference type="InterPro" id="IPR013083">
    <property type="entry name" value="Znf_RING/FYVE/PHD"/>
</dbReference>
<dbReference type="GO" id="GO:0008270">
    <property type="term" value="F:zinc ion binding"/>
    <property type="evidence" value="ECO:0007669"/>
    <property type="project" value="UniProtKB-KW"/>
</dbReference>
<dbReference type="EMBL" id="JARAOO010000003">
    <property type="protein sequence ID" value="KAJ7976907.1"/>
    <property type="molecule type" value="Genomic_DNA"/>
</dbReference>
<comment type="catalytic activity">
    <reaction evidence="1">
        <text>S-ubiquitinyl-[E2 ubiquitin-conjugating enzyme]-L-cysteine + [acceptor protein]-L-lysine = [E2 ubiquitin-conjugating enzyme]-L-cysteine + N(6)-ubiquitinyl-[acceptor protein]-L-lysine.</text>
        <dbReference type="EC" id="2.3.2.27"/>
    </reaction>
</comment>
<keyword evidence="5" id="KW-0862">Zinc</keyword>
<evidence type="ECO:0000256" key="5">
    <source>
        <dbReference type="PROSITE-ProRule" id="PRU00175"/>
    </source>
</evidence>
<dbReference type="InterPro" id="IPR036322">
    <property type="entry name" value="WD40_repeat_dom_sf"/>
</dbReference>
<dbReference type="InterPro" id="IPR056527">
    <property type="entry name" value="WD40_RFWD3"/>
</dbReference>
<evidence type="ECO:0000313" key="9">
    <source>
        <dbReference type="Proteomes" id="UP001163823"/>
    </source>
</evidence>
<feature type="compositionally biased region" description="Polar residues" evidence="6">
    <location>
        <begin position="90"/>
        <end position="104"/>
    </location>
</feature>
<evidence type="ECO:0000256" key="3">
    <source>
        <dbReference type="ARBA" id="ARBA00022574"/>
    </source>
</evidence>
<keyword evidence="5" id="KW-0863">Zinc-finger</keyword>
<dbReference type="Gene3D" id="3.30.40.10">
    <property type="entry name" value="Zinc/RING finger domain, C3HC4 (zinc finger)"/>
    <property type="match status" value="1"/>
</dbReference>
<dbReference type="GO" id="GO:0016567">
    <property type="term" value="P:protein ubiquitination"/>
    <property type="evidence" value="ECO:0007669"/>
    <property type="project" value="InterPro"/>
</dbReference>
<keyword evidence="3" id="KW-0853">WD repeat</keyword>
<dbReference type="GO" id="GO:0016604">
    <property type="term" value="C:nuclear body"/>
    <property type="evidence" value="ECO:0007669"/>
    <property type="project" value="UniProtKB-SubCell"/>
</dbReference>
<dbReference type="InterPro" id="IPR037381">
    <property type="entry name" value="RFWD3"/>
</dbReference>
<feature type="region of interest" description="Disordered" evidence="6">
    <location>
        <begin position="25"/>
        <end position="104"/>
    </location>
</feature>
<dbReference type="PANTHER" id="PTHR16047">
    <property type="entry name" value="RFWD3 PROTEIN"/>
    <property type="match status" value="1"/>
</dbReference>
<dbReference type="KEGG" id="qsa:O6P43_006620"/>
<dbReference type="SUPFAM" id="SSF50978">
    <property type="entry name" value="WD40 repeat-like"/>
    <property type="match status" value="1"/>
</dbReference>
<dbReference type="GO" id="GO:0061630">
    <property type="term" value="F:ubiquitin protein ligase activity"/>
    <property type="evidence" value="ECO:0007669"/>
    <property type="project" value="UniProtKB-EC"/>
</dbReference>
<dbReference type="SUPFAM" id="SSF57850">
    <property type="entry name" value="RING/U-box"/>
    <property type="match status" value="1"/>
</dbReference>
<gene>
    <name evidence="8" type="ORF">O6P43_006620</name>
</gene>
<evidence type="ECO:0000256" key="1">
    <source>
        <dbReference type="ARBA" id="ARBA00000900"/>
    </source>
</evidence>
<dbReference type="PANTHER" id="PTHR16047:SF13">
    <property type="entry name" value="E3 UBIQUITIN-PROTEIN LIGASE RFWD3"/>
    <property type="match status" value="1"/>
</dbReference>
<evidence type="ECO:0000313" key="8">
    <source>
        <dbReference type="EMBL" id="KAJ7976907.1"/>
    </source>
</evidence>
<dbReference type="InterPro" id="IPR015943">
    <property type="entry name" value="WD40/YVTN_repeat-like_dom_sf"/>
</dbReference>
<evidence type="ECO:0000259" key="7">
    <source>
        <dbReference type="PROSITE" id="PS50089"/>
    </source>
</evidence>
<dbReference type="Proteomes" id="UP001163823">
    <property type="component" value="Chromosome 3"/>
</dbReference>
<feature type="compositionally biased region" description="Polar residues" evidence="6">
    <location>
        <begin position="51"/>
        <end position="63"/>
    </location>
</feature>
<protein>
    <recommendedName>
        <fullName evidence="2">RING-type E3 ubiquitin transferase</fullName>
        <ecNumber evidence="2">2.3.2.27</ecNumber>
    </recommendedName>
</protein>
<evidence type="ECO:0000256" key="6">
    <source>
        <dbReference type="SAM" id="MobiDB-lite"/>
    </source>
</evidence>
<evidence type="ECO:0000256" key="4">
    <source>
        <dbReference type="ARBA" id="ARBA00034306"/>
    </source>
</evidence>
<feature type="domain" description="RING-type" evidence="7">
    <location>
        <begin position="116"/>
        <end position="162"/>
    </location>
</feature>
<dbReference type="Pfam" id="PF13639">
    <property type="entry name" value="zf-RING_2"/>
    <property type="match status" value="1"/>
</dbReference>
<dbReference type="GO" id="GO:0036297">
    <property type="term" value="P:interstrand cross-link repair"/>
    <property type="evidence" value="ECO:0007669"/>
    <property type="project" value="InterPro"/>
</dbReference>
<comment type="subcellular location">
    <subcellularLocation>
        <location evidence="4">Nucleus</location>
        <location evidence="4">Nuclear body</location>
    </subcellularLocation>
</comment>
<dbReference type="PROSITE" id="PS50089">
    <property type="entry name" value="ZF_RING_2"/>
    <property type="match status" value="1"/>
</dbReference>
<organism evidence="8 9">
    <name type="scientific">Quillaja saponaria</name>
    <name type="common">Soap bark tree</name>
    <dbReference type="NCBI Taxonomy" id="32244"/>
    <lineage>
        <taxon>Eukaryota</taxon>
        <taxon>Viridiplantae</taxon>
        <taxon>Streptophyta</taxon>
        <taxon>Embryophyta</taxon>
        <taxon>Tracheophyta</taxon>
        <taxon>Spermatophyta</taxon>
        <taxon>Magnoliopsida</taxon>
        <taxon>eudicotyledons</taxon>
        <taxon>Gunneridae</taxon>
        <taxon>Pentapetalae</taxon>
        <taxon>rosids</taxon>
        <taxon>fabids</taxon>
        <taxon>Fabales</taxon>
        <taxon>Quillajaceae</taxon>
        <taxon>Quillaja</taxon>
    </lineage>
</organism>
<dbReference type="SMART" id="SM00184">
    <property type="entry name" value="RING"/>
    <property type="match status" value="1"/>
</dbReference>
<dbReference type="EC" id="2.3.2.27" evidence="2"/>